<evidence type="ECO:0000313" key="6">
    <source>
        <dbReference type="Proteomes" id="UP000245647"/>
    </source>
</evidence>
<dbReference type="SMART" id="SM00342">
    <property type="entry name" value="HTH_ARAC"/>
    <property type="match status" value="1"/>
</dbReference>
<dbReference type="InterPro" id="IPR018060">
    <property type="entry name" value="HTH_AraC"/>
</dbReference>
<evidence type="ECO:0000256" key="2">
    <source>
        <dbReference type="ARBA" id="ARBA00023125"/>
    </source>
</evidence>
<comment type="caution">
    <text evidence="5">The sequence shown here is derived from an EMBL/GenBank/DDBJ whole genome shotgun (WGS) entry which is preliminary data.</text>
</comment>
<evidence type="ECO:0000256" key="1">
    <source>
        <dbReference type="ARBA" id="ARBA00023015"/>
    </source>
</evidence>
<dbReference type="SUPFAM" id="SSF46689">
    <property type="entry name" value="Homeodomain-like"/>
    <property type="match status" value="1"/>
</dbReference>
<dbReference type="PANTHER" id="PTHR43280:SF32">
    <property type="entry name" value="TRANSCRIPTIONAL REGULATORY PROTEIN"/>
    <property type="match status" value="1"/>
</dbReference>
<sequence length="310" mass="35501">MKKQIQVLKHSSLRDSPAASAFVFDYLSIINGPVFVPGTPAGFTISKSFRSDFFTIARVISGKMKISIDMKEYEMLPGGVFISVPYSLKQISEAEPDCRISGISFTFRMFTDLLINEKIYDVIEFFNSKNFSPLMLDDHETQLYDKLISSITERAVKLASHVYGRELLANSIADFLFELGAISRVKLDITSLNYGRKEDLVMRFSRMAMQYHTQQRNLAFYSDRLFVTSKHLSETVKELTGKTASQIIHELDITEAKRFLIETDLSISEISYELNFSSPAFFSKFFTRLSGESPKDYRKHSFLRPARQEP</sequence>
<dbReference type="RefSeq" id="WP_109415036.1">
    <property type="nucleotide sequence ID" value="NZ_QEAS01000004.1"/>
</dbReference>
<dbReference type="EMBL" id="QEAS01000004">
    <property type="protein sequence ID" value="PWG81552.1"/>
    <property type="molecule type" value="Genomic_DNA"/>
</dbReference>
<evidence type="ECO:0000259" key="4">
    <source>
        <dbReference type="PROSITE" id="PS01124"/>
    </source>
</evidence>
<dbReference type="AlphaFoldDB" id="A0A2U2PJW9"/>
<dbReference type="Pfam" id="PF12833">
    <property type="entry name" value="HTH_18"/>
    <property type="match status" value="1"/>
</dbReference>
<organism evidence="5 6">
    <name type="scientific">Pararcticibacter amylolyticus</name>
    <dbReference type="NCBI Taxonomy" id="2173175"/>
    <lineage>
        <taxon>Bacteria</taxon>
        <taxon>Pseudomonadati</taxon>
        <taxon>Bacteroidota</taxon>
        <taxon>Sphingobacteriia</taxon>
        <taxon>Sphingobacteriales</taxon>
        <taxon>Sphingobacteriaceae</taxon>
        <taxon>Pararcticibacter</taxon>
    </lineage>
</organism>
<keyword evidence="1" id="KW-0805">Transcription regulation</keyword>
<reference evidence="5 6" key="1">
    <citation type="submission" date="2018-04" db="EMBL/GenBank/DDBJ databases">
        <title>Pedobacter chongqingensis sp. nov., isolated from a rottenly hemp rope.</title>
        <authorList>
            <person name="Cai Y."/>
        </authorList>
    </citation>
    <scope>NUCLEOTIDE SEQUENCE [LARGE SCALE GENOMIC DNA]</scope>
    <source>
        <strain evidence="5 6">FJ4-8</strain>
    </source>
</reference>
<dbReference type="GO" id="GO:0043565">
    <property type="term" value="F:sequence-specific DNA binding"/>
    <property type="evidence" value="ECO:0007669"/>
    <property type="project" value="InterPro"/>
</dbReference>
<keyword evidence="2" id="KW-0238">DNA-binding</keyword>
<dbReference type="InterPro" id="IPR009057">
    <property type="entry name" value="Homeodomain-like_sf"/>
</dbReference>
<gene>
    <name evidence="5" type="ORF">DDR33_06900</name>
</gene>
<dbReference type="PROSITE" id="PS01124">
    <property type="entry name" value="HTH_ARAC_FAMILY_2"/>
    <property type="match status" value="1"/>
</dbReference>
<dbReference type="OrthoDB" id="1007667at2"/>
<name>A0A2U2PJW9_9SPHI</name>
<keyword evidence="6" id="KW-1185">Reference proteome</keyword>
<feature type="domain" description="HTH araC/xylS-type" evidence="4">
    <location>
        <begin position="199"/>
        <end position="300"/>
    </location>
</feature>
<dbReference type="GO" id="GO:0003700">
    <property type="term" value="F:DNA-binding transcription factor activity"/>
    <property type="evidence" value="ECO:0007669"/>
    <property type="project" value="InterPro"/>
</dbReference>
<dbReference type="Gene3D" id="1.10.10.60">
    <property type="entry name" value="Homeodomain-like"/>
    <property type="match status" value="1"/>
</dbReference>
<evidence type="ECO:0000256" key="3">
    <source>
        <dbReference type="ARBA" id="ARBA00023163"/>
    </source>
</evidence>
<accession>A0A2U2PJW9</accession>
<protein>
    <recommendedName>
        <fullName evidence="4">HTH araC/xylS-type domain-containing protein</fullName>
    </recommendedName>
</protein>
<keyword evidence="3" id="KW-0804">Transcription</keyword>
<proteinExistence type="predicted"/>
<dbReference type="Proteomes" id="UP000245647">
    <property type="component" value="Unassembled WGS sequence"/>
</dbReference>
<evidence type="ECO:0000313" key="5">
    <source>
        <dbReference type="EMBL" id="PWG81552.1"/>
    </source>
</evidence>
<dbReference type="PANTHER" id="PTHR43280">
    <property type="entry name" value="ARAC-FAMILY TRANSCRIPTIONAL REGULATOR"/>
    <property type="match status" value="1"/>
</dbReference>